<protein>
    <submittedName>
        <fullName evidence="1">Uncharacterized protein</fullName>
    </submittedName>
</protein>
<name>A0ABU7PNT6_9ACTN</name>
<dbReference type="Gene3D" id="2.60.20.10">
    <property type="entry name" value="Crystallins"/>
    <property type="match status" value="1"/>
</dbReference>
<reference evidence="1 2" key="1">
    <citation type="submission" date="2023-12" db="EMBL/GenBank/DDBJ databases">
        <title>Streptomyces sp. V4-01.</title>
        <authorList>
            <person name="Somphong A."/>
            <person name="Phongsopitanun W."/>
        </authorList>
    </citation>
    <scope>NUCLEOTIDE SEQUENCE [LARGE SCALE GENOMIC DNA]</scope>
    <source>
        <strain evidence="1 2">V4-01</strain>
    </source>
</reference>
<proteinExistence type="predicted"/>
<evidence type="ECO:0000313" key="1">
    <source>
        <dbReference type="EMBL" id="MEE4546882.1"/>
    </source>
</evidence>
<keyword evidence="2" id="KW-1185">Reference proteome</keyword>
<comment type="caution">
    <text evidence="1">The sequence shown here is derived from an EMBL/GenBank/DDBJ whole genome shotgun (WGS) entry which is preliminary data.</text>
</comment>
<dbReference type="EMBL" id="JAZEWV010000057">
    <property type="protein sequence ID" value="MEE4546882.1"/>
    <property type="molecule type" value="Genomic_DNA"/>
</dbReference>
<organism evidence="1 2">
    <name type="scientific">Actinacidiphila polyblastidii</name>
    <dbReference type="NCBI Taxonomy" id="3110430"/>
    <lineage>
        <taxon>Bacteria</taxon>
        <taxon>Bacillati</taxon>
        <taxon>Actinomycetota</taxon>
        <taxon>Actinomycetes</taxon>
        <taxon>Kitasatosporales</taxon>
        <taxon>Streptomycetaceae</taxon>
        <taxon>Actinacidiphila</taxon>
    </lineage>
</organism>
<dbReference type="RefSeq" id="WP_330800769.1">
    <property type="nucleotide sequence ID" value="NZ_JAZEWV010000057.1"/>
</dbReference>
<dbReference type="Proteomes" id="UP001344658">
    <property type="component" value="Unassembled WGS sequence"/>
</dbReference>
<gene>
    <name evidence="1" type="ORF">V2S66_33570</name>
</gene>
<accession>A0ABU7PNT6</accession>
<sequence length="150" mass="16192">MAIAAGSFAIAPRAEASGVHTYYLSDECDGLSTQDCVYYGTTMRYNSNEEGAAFPFAKDIPNFAGYSTTYNGGIDVNNYIYVFEPLDGWTNGTGLAVKNNAASVNNGTTCKVRIYYNSYYSGTYQTVGVNTNANLNSTLKNENASAEHIC</sequence>
<evidence type="ECO:0000313" key="2">
    <source>
        <dbReference type="Proteomes" id="UP001344658"/>
    </source>
</evidence>